<evidence type="ECO:0000256" key="6">
    <source>
        <dbReference type="ARBA" id="ARBA00022842"/>
    </source>
</evidence>
<dbReference type="GO" id="GO:0005829">
    <property type="term" value="C:cytosol"/>
    <property type="evidence" value="ECO:0007669"/>
    <property type="project" value="TreeGrafter"/>
</dbReference>
<evidence type="ECO:0000313" key="7">
    <source>
        <dbReference type="EMBL" id="PPQ98700.1"/>
    </source>
</evidence>
<keyword evidence="6" id="KW-0460">Magnesium</keyword>
<protein>
    <submittedName>
        <fullName evidence="7">Uncharacterized protein</fullName>
    </submittedName>
</protein>
<dbReference type="InterPro" id="IPR036615">
    <property type="entry name" value="Mur_ligase_C_dom_sf"/>
</dbReference>
<keyword evidence="2" id="KW-0436">Ligase</keyword>
<dbReference type="GO" id="GO:0004326">
    <property type="term" value="F:tetrahydrofolylpolyglutamate synthase activity"/>
    <property type="evidence" value="ECO:0007669"/>
    <property type="project" value="InterPro"/>
</dbReference>
<dbReference type="InterPro" id="IPR001645">
    <property type="entry name" value="Folylpolyglutamate_synth"/>
</dbReference>
<dbReference type="FunCoup" id="A0A409Y6R1">
    <property type="interactions" value="165"/>
</dbReference>
<dbReference type="GO" id="GO:0046872">
    <property type="term" value="F:metal ion binding"/>
    <property type="evidence" value="ECO:0007669"/>
    <property type="project" value="UniProtKB-KW"/>
</dbReference>
<proteinExistence type="inferred from homology"/>
<dbReference type="GO" id="GO:0005524">
    <property type="term" value="F:ATP binding"/>
    <property type="evidence" value="ECO:0007669"/>
    <property type="project" value="UniProtKB-KW"/>
</dbReference>
<evidence type="ECO:0000256" key="4">
    <source>
        <dbReference type="ARBA" id="ARBA00022741"/>
    </source>
</evidence>
<dbReference type="Gene3D" id="3.40.1190.10">
    <property type="entry name" value="Mur-like, catalytic domain"/>
    <property type="match status" value="1"/>
</dbReference>
<dbReference type="OrthoDB" id="5212574at2759"/>
<dbReference type="InterPro" id="IPR018109">
    <property type="entry name" value="Folylpolyglutamate_synth_CS"/>
</dbReference>
<organism evidence="7 8">
    <name type="scientific">Panaeolus cyanescens</name>
    <dbReference type="NCBI Taxonomy" id="181874"/>
    <lineage>
        <taxon>Eukaryota</taxon>
        <taxon>Fungi</taxon>
        <taxon>Dikarya</taxon>
        <taxon>Basidiomycota</taxon>
        <taxon>Agaricomycotina</taxon>
        <taxon>Agaricomycetes</taxon>
        <taxon>Agaricomycetidae</taxon>
        <taxon>Agaricales</taxon>
        <taxon>Agaricineae</taxon>
        <taxon>Galeropsidaceae</taxon>
        <taxon>Panaeolus</taxon>
    </lineage>
</organism>
<dbReference type="GO" id="GO:0008841">
    <property type="term" value="F:dihydrofolate synthase activity"/>
    <property type="evidence" value="ECO:0007669"/>
    <property type="project" value="TreeGrafter"/>
</dbReference>
<dbReference type="PROSITE" id="PS01012">
    <property type="entry name" value="FOLYLPOLYGLU_SYNT_2"/>
    <property type="match status" value="1"/>
</dbReference>
<evidence type="ECO:0000256" key="5">
    <source>
        <dbReference type="ARBA" id="ARBA00022840"/>
    </source>
</evidence>
<comment type="similarity">
    <text evidence="1">Belongs to the folylpolyglutamate synthase family.</text>
</comment>
<dbReference type="PANTHER" id="PTHR11136:SF0">
    <property type="entry name" value="DIHYDROFOLATE SYNTHETASE-RELATED"/>
    <property type="match status" value="1"/>
</dbReference>
<dbReference type="Proteomes" id="UP000284842">
    <property type="component" value="Unassembled WGS sequence"/>
</dbReference>
<dbReference type="PROSITE" id="PS01011">
    <property type="entry name" value="FOLYLPOLYGLU_SYNT_1"/>
    <property type="match status" value="1"/>
</dbReference>
<keyword evidence="8" id="KW-1185">Reference proteome</keyword>
<dbReference type="Gene3D" id="3.90.190.20">
    <property type="entry name" value="Mur ligase, C-terminal domain"/>
    <property type="match status" value="1"/>
</dbReference>
<dbReference type="PANTHER" id="PTHR11136">
    <property type="entry name" value="FOLYLPOLYGLUTAMATE SYNTHASE-RELATED"/>
    <property type="match status" value="1"/>
</dbReference>
<dbReference type="NCBIfam" id="TIGR01499">
    <property type="entry name" value="folC"/>
    <property type="match status" value="1"/>
</dbReference>
<dbReference type="InterPro" id="IPR036565">
    <property type="entry name" value="Mur-like_cat_sf"/>
</dbReference>
<sequence length="492" mass="53372">MSIDLSLDRLHTLVSHLPPYTRPTLHIAGTNGKGSVSAILSSILLASTFKVGRYNSPHLVSIYDCITIDGAPVPAELYHQTRQIVEAKDKELSLKSTNFELLTVTALQVFEVLKVEVVVLEVGMGGRLDATNIIPDDVVLASALTAVDLDHQAFLGDTVEKIAKEKAGIARRGKPFILGNQTHPSVDGVVQSVVQGAKANLLYAPQVQRGNTTSSTDDTNEDGFSLLPFRKPAPQVVHIQLSHLSAPLSLRLPLYGDHQLDNLGTALGVIDSLLDPSYRNPLQYKITISSISSGVASVQWPGRLSFQEAQIALEDNSTVNMNLLVDGAHNAASAKTLSAYITHLLDQDAHHSPQGGPHTVNVTYILALSHSPPKLPIQTLSELLPIRLHPNSLTKINTSVALPRFSKPDGMPWIKRVPASELKGIIHDLVPEAEVWTPKESEQVEDDSTNLSDALQWVASRLKADERNLVVLAGSLYLVADLYRICGVNVER</sequence>
<dbReference type="SUPFAM" id="SSF53244">
    <property type="entry name" value="MurD-like peptide ligases, peptide-binding domain"/>
    <property type="match status" value="1"/>
</dbReference>
<evidence type="ECO:0000256" key="1">
    <source>
        <dbReference type="ARBA" id="ARBA00008276"/>
    </source>
</evidence>
<keyword evidence="4" id="KW-0547">Nucleotide-binding</keyword>
<reference evidence="7 8" key="1">
    <citation type="journal article" date="2018" name="Evol. Lett.">
        <title>Horizontal gene cluster transfer increased hallucinogenic mushroom diversity.</title>
        <authorList>
            <person name="Reynolds H.T."/>
            <person name="Vijayakumar V."/>
            <person name="Gluck-Thaler E."/>
            <person name="Korotkin H.B."/>
            <person name="Matheny P.B."/>
            <person name="Slot J.C."/>
        </authorList>
    </citation>
    <scope>NUCLEOTIDE SEQUENCE [LARGE SCALE GENOMIC DNA]</scope>
    <source>
        <strain evidence="7 8">2629</strain>
    </source>
</reference>
<keyword evidence="3" id="KW-0479">Metal-binding</keyword>
<dbReference type="GO" id="GO:0005739">
    <property type="term" value="C:mitochondrion"/>
    <property type="evidence" value="ECO:0007669"/>
    <property type="project" value="TreeGrafter"/>
</dbReference>
<accession>A0A409Y6R1</accession>
<dbReference type="EMBL" id="NHTK01001378">
    <property type="protein sequence ID" value="PPQ98700.1"/>
    <property type="molecule type" value="Genomic_DNA"/>
</dbReference>
<dbReference type="STRING" id="181874.A0A409Y6R1"/>
<gene>
    <name evidence="7" type="ORF">CVT24_003408</name>
</gene>
<evidence type="ECO:0000256" key="3">
    <source>
        <dbReference type="ARBA" id="ARBA00022723"/>
    </source>
</evidence>
<dbReference type="SUPFAM" id="SSF53623">
    <property type="entry name" value="MurD-like peptide ligases, catalytic domain"/>
    <property type="match status" value="1"/>
</dbReference>
<name>A0A409Y6R1_9AGAR</name>
<dbReference type="UniPathway" id="UPA00850"/>
<evidence type="ECO:0000313" key="8">
    <source>
        <dbReference type="Proteomes" id="UP000284842"/>
    </source>
</evidence>
<comment type="caution">
    <text evidence="7">The sequence shown here is derived from an EMBL/GenBank/DDBJ whole genome shotgun (WGS) entry which is preliminary data.</text>
</comment>
<dbReference type="AlphaFoldDB" id="A0A409Y6R1"/>
<evidence type="ECO:0000256" key="2">
    <source>
        <dbReference type="ARBA" id="ARBA00022598"/>
    </source>
</evidence>
<dbReference type="InParanoid" id="A0A409Y6R1"/>
<keyword evidence="5" id="KW-0067">ATP-binding</keyword>